<reference evidence="1" key="2">
    <citation type="submission" date="2020-11" db="EMBL/GenBank/DDBJ databases">
        <authorList>
            <person name="McCartney M.A."/>
            <person name="Auch B."/>
            <person name="Kono T."/>
            <person name="Mallez S."/>
            <person name="Becker A."/>
            <person name="Gohl D.M."/>
            <person name="Silverstein K.A.T."/>
            <person name="Koren S."/>
            <person name="Bechman K.B."/>
            <person name="Herman A."/>
            <person name="Abrahante J.E."/>
            <person name="Garbe J."/>
        </authorList>
    </citation>
    <scope>NUCLEOTIDE SEQUENCE</scope>
    <source>
        <strain evidence="1">Duluth1</strain>
        <tissue evidence="1">Whole animal</tissue>
    </source>
</reference>
<evidence type="ECO:0000313" key="2">
    <source>
        <dbReference type="Proteomes" id="UP000828390"/>
    </source>
</evidence>
<keyword evidence="2" id="KW-1185">Reference proteome</keyword>
<evidence type="ECO:0000313" key="1">
    <source>
        <dbReference type="EMBL" id="KAH3808331.1"/>
    </source>
</evidence>
<organism evidence="1 2">
    <name type="scientific">Dreissena polymorpha</name>
    <name type="common">Zebra mussel</name>
    <name type="synonym">Mytilus polymorpha</name>
    <dbReference type="NCBI Taxonomy" id="45954"/>
    <lineage>
        <taxon>Eukaryota</taxon>
        <taxon>Metazoa</taxon>
        <taxon>Spiralia</taxon>
        <taxon>Lophotrochozoa</taxon>
        <taxon>Mollusca</taxon>
        <taxon>Bivalvia</taxon>
        <taxon>Autobranchia</taxon>
        <taxon>Heteroconchia</taxon>
        <taxon>Euheterodonta</taxon>
        <taxon>Imparidentia</taxon>
        <taxon>Neoheterodontei</taxon>
        <taxon>Myida</taxon>
        <taxon>Dreissenoidea</taxon>
        <taxon>Dreissenidae</taxon>
        <taxon>Dreissena</taxon>
    </lineage>
</organism>
<accession>A0A9D4G3T0</accession>
<sequence length="82" mass="9432">MGECLRGGSVYRERFLLRDDHQLGSPRKPESPQDVQLLLPAKSCHQSNGNNHGVSTAQQATNIWYSCGRFHVRFESRRLRYS</sequence>
<protein>
    <submittedName>
        <fullName evidence="1">Uncharacterized protein</fullName>
    </submittedName>
</protein>
<comment type="caution">
    <text evidence="1">The sequence shown here is derived from an EMBL/GenBank/DDBJ whole genome shotgun (WGS) entry which is preliminary data.</text>
</comment>
<dbReference type="EMBL" id="JAIWYP010000006">
    <property type="protein sequence ID" value="KAH3808331.1"/>
    <property type="molecule type" value="Genomic_DNA"/>
</dbReference>
<name>A0A9D4G3T0_DREPO</name>
<dbReference type="AlphaFoldDB" id="A0A9D4G3T0"/>
<reference evidence="1" key="1">
    <citation type="journal article" date="2019" name="bioRxiv">
        <title>The Genome of the Zebra Mussel, Dreissena polymorpha: A Resource for Invasive Species Research.</title>
        <authorList>
            <person name="McCartney M.A."/>
            <person name="Auch B."/>
            <person name="Kono T."/>
            <person name="Mallez S."/>
            <person name="Zhang Y."/>
            <person name="Obille A."/>
            <person name="Becker A."/>
            <person name="Abrahante J.E."/>
            <person name="Garbe J."/>
            <person name="Badalamenti J.P."/>
            <person name="Herman A."/>
            <person name="Mangelson H."/>
            <person name="Liachko I."/>
            <person name="Sullivan S."/>
            <person name="Sone E.D."/>
            <person name="Koren S."/>
            <person name="Silverstein K.A.T."/>
            <person name="Beckman K.B."/>
            <person name="Gohl D.M."/>
        </authorList>
    </citation>
    <scope>NUCLEOTIDE SEQUENCE</scope>
    <source>
        <strain evidence="1">Duluth1</strain>
        <tissue evidence="1">Whole animal</tissue>
    </source>
</reference>
<gene>
    <name evidence="1" type="ORF">DPMN_136684</name>
</gene>
<proteinExistence type="predicted"/>
<dbReference type="Proteomes" id="UP000828390">
    <property type="component" value="Unassembled WGS sequence"/>
</dbReference>